<accession>A0A510JAH4</accession>
<dbReference type="OrthoDB" id="5405605at2"/>
<evidence type="ECO:0000313" key="2">
    <source>
        <dbReference type="Proteomes" id="UP000321606"/>
    </source>
</evidence>
<dbReference type="Proteomes" id="UP000321606">
    <property type="component" value="Chromosome"/>
</dbReference>
<name>A0A510JAH4_9FUSO</name>
<sequence length="146" mass="18094">MKDEKLAELERKLRSELSEEELKFIDKYRLELNSRRRWICKKNQTPERVYFSHKFVLNNGMLEIISRKYQLCFAKLKYFRKNLDKYDFLKYDPEKGFCKTELWDAEFFRHIKSERIIDLRYLQQIRNVEVFNKLLECLESFSEKDV</sequence>
<organism evidence="1 2">
    <name type="scientific">Pseudoleptotrichia goodfellowii</name>
    <dbReference type="NCBI Taxonomy" id="157692"/>
    <lineage>
        <taxon>Bacteria</taxon>
        <taxon>Fusobacteriati</taxon>
        <taxon>Fusobacteriota</taxon>
        <taxon>Fusobacteriia</taxon>
        <taxon>Fusobacteriales</taxon>
        <taxon>Leptotrichiaceae</taxon>
        <taxon>Pseudoleptotrichia</taxon>
    </lineage>
</organism>
<protein>
    <submittedName>
        <fullName evidence="1">Uncharacterized protein</fullName>
    </submittedName>
</protein>
<dbReference type="RefSeq" id="WP_026737570.1">
    <property type="nucleotide sequence ID" value="NZ_AP019822.1"/>
</dbReference>
<dbReference type="KEGG" id="lgo:JCM16774_1129"/>
<dbReference type="AlphaFoldDB" id="A0A510JAH4"/>
<evidence type="ECO:0000313" key="1">
    <source>
        <dbReference type="EMBL" id="BBM36197.1"/>
    </source>
</evidence>
<proteinExistence type="predicted"/>
<dbReference type="STRING" id="714315.GCA_000516535_01124"/>
<dbReference type="EMBL" id="AP019822">
    <property type="protein sequence ID" value="BBM36197.1"/>
    <property type="molecule type" value="Genomic_DNA"/>
</dbReference>
<reference evidence="1 2" key="1">
    <citation type="submission" date="2019-07" db="EMBL/GenBank/DDBJ databases">
        <title>Complete Genome Sequence of Leptotrichia goodfellowii Strain JCM 16774.</title>
        <authorList>
            <person name="Watanabe S."/>
            <person name="Cui L."/>
        </authorList>
    </citation>
    <scope>NUCLEOTIDE SEQUENCE [LARGE SCALE GENOMIC DNA]</scope>
    <source>
        <strain evidence="1 2">JCM16774</strain>
    </source>
</reference>
<gene>
    <name evidence="1" type="ORF">JCM16774_1129</name>
</gene>